<dbReference type="InterPro" id="IPR036736">
    <property type="entry name" value="ACP-like_sf"/>
</dbReference>
<dbReference type="GO" id="GO:0005737">
    <property type="term" value="C:cytoplasm"/>
    <property type="evidence" value="ECO:0007669"/>
    <property type="project" value="TreeGrafter"/>
</dbReference>
<keyword evidence="2" id="KW-0597">Phosphoprotein</keyword>
<dbReference type="PROSITE" id="PS00012">
    <property type="entry name" value="PHOSPHOPANTETHEINE"/>
    <property type="match status" value="1"/>
</dbReference>
<dbReference type="Pfam" id="PF00550">
    <property type="entry name" value="PP-binding"/>
    <property type="match status" value="1"/>
</dbReference>
<protein>
    <recommendedName>
        <fullName evidence="5">Carrier domain-containing protein</fullName>
    </recommendedName>
</protein>
<dbReference type="SUPFAM" id="SSF51430">
    <property type="entry name" value="NAD(P)-linked oxidoreductase"/>
    <property type="match status" value="1"/>
</dbReference>
<dbReference type="InterPro" id="IPR020806">
    <property type="entry name" value="PKS_PP-bd"/>
</dbReference>
<dbReference type="CDD" id="cd19545">
    <property type="entry name" value="FUM14_C_NRPS-like"/>
    <property type="match status" value="1"/>
</dbReference>
<dbReference type="InterPro" id="IPR023213">
    <property type="entry name" value="CAT-like_dom_sf"/>
</dbReference>
<evidence type="ECO:0000256" key="3">
    <source>
        <dbReference type="ARBA" id="ARBA00022598"/>
    </source>
</evidence>
<dbReference type="InterPro" id="IPR006162">
    <property type="entry name" value="Ppantetheine_attach_site"/>
</dbReference>
<evidence type="ECO:0000313" key="6">
    <source>
        <dbReference type="EMBL" id="CAG8904533.1"/>
    </source>
</evidence>
<organism evidence="6 7">
    <name type="scientific">Penicillium egyptiacum</name>
    <dbReference type="NCBI Taxonomy" id="1303716"/>
    <lineage>
        <taxon>Eukaryota</taxon>
        <taxon>Fungi</taxon>
        <taxon>Dikarya</taxon>
        <taxon>Ascomycota</taxon>
        <taxon>Pezizomycotina</taxon>
        <taxon>Eurotiomycetes</taxon>
        <taxon>Eurotiomycetidae</taxon>
        <taxon>Eurotiales</taxon>
        <taxon>Aspergillaceae</taxon>
        <taxon>Penicillium</taxon>
    </lineage>
</organism>
<dbReference type="OrthoDB" id="416786at2759"/>
<dbReference type="PANTHER" id="PTHR45527:SF1">
    <property type="entry name" value="FATTY ACID SYNTHASE"/>
    <property type="match status" value="1"/>
</dbReference>
<evidence type="ECO:0000256" key="4">
    <source>
        <dbReference type="ARBA" id="ARBA00023002"/>
    </source>
</evidence>
<dbReference type="Gene3D" id="3.40.50.720">
    <property type="entry name" value="NAD(P)-binding Rossmann-like Domain"/>
    <property type="match status" value="1"/>
</dbReference>
<dbReference type="Gene3D" id="1.10.1200.10">
    <property type="entry name" value="ACP-like"/>
    <property type="match status" value="1"/>
</dbReference>
<evidence type="ECO:0000256" key="2">
    <source>
        <dbReference type="ARBA" id="ARBA00022553"/>
    </source>
</evidence>
<dbReference type="InterPro" id="IPR000873">
    <property type="entry name" value="AMP-dep_synth/lig_dom"/>
</dbReference>
<comment type="caution">
    <text evidence="6">The sequence shown here is derived from an EMBL/GenBank/DDBJ whole genome shotgun (WGS) entry which is preliminary data.</text>
</comment>
<reference evidence="6" key="1">
    <citation type="submission" date="2021-07" db="EMBL/GenBank/DDBJ databases">
        <authorList>
            <person name="Branca A.L. A."/>
        </authorList>
    </citation>
    <scope>NUCLEOTIDE SEQUENCE</scope>
</reference>
<keyword evidence="3" id="KW-0436">Ligase</keyword>
<dbReference type="GO" id="GO:0044550">
    <property type="term" value="P:secondary metabolite biosynthetic process"/>
    <property type="evidence" value="ECO:0007669"/>
    <property type="project" value="TreeGrafter"/>
</dbReference>
<dbReference type="Gene3D" id="3.30.300.30">
    <property type="match status" value="1"/>
</dbReference>
<dbReference type="PANTHER" id="PTHR45527">
    <property type="entry name" value="NONRIBOSOMAL PEPTIDE SYNTHETASE"/>
    <property type="match status" value="1"/>
</dbReference>
<dbReference type="InterPro" id="IPR009081">
    <property type="entry name" value="PP-bd_ACP"/>
</dbReference>
<dbReference type="Pfam" id="PF00668">
    <property type="entry name" value="Condensation"/>
    <property type="match status" value="1"/>
</dbReference>
<dbReference type="InterPro" id="IPR010071">
    <property type="entry name" value="AA_adenyl_dom"/>
</dbReference>
<dbReference type="SUPFAM" id="SSF52777">
    <property type="entry name" value="CoA-dependent acyltransferases"/>
    <property type="match status" value="2"/>
</dbReference>
<dbReference type="SUPFAM" id="SSF47336">
    <property type="entry name" value="ACP-like"/>
    <property type="match status" value="1"/>
</dbReference>
<dbReference type="InterPro" id="IPR045851">
    <property type="entry name" value="AMP-bd_C_sf"/>
</dbReference>
<dbReference type="GO" id="GO:0016874">
    <property type="term" value="F:ligase activity"/>
    <property type="evidence" value="ECO:0007669"/>
    <property type="project" value="UniProtKB-KW"/>
</dbReference>
<dbReference type="SMART" id="SM00823">
    <property type="entry name" value="PKS_PP"/>
    <property type="match status" value="1"/>
</dbReference>
<dbReference type="PROSITE" id="PS50075">
    <property type="entry name" value="CARRIER"/>
    <property type="match status" value="1"/>
</dbReference>
<dbReference type="Pfam" id="PF00501">
    <property type="entry name" value="AMP-binding"/>
    <property type="match status" value="1"/>
</dbReference>
<dbReference type="Gene3D" id="2.30.38.10">
    <property type="entry name" value="Luciferase, Domain 3"/>
    <property type="match status" value="1"/>
</dbReference>
<dbReference type="InterPro" id="IPR036291">
    <property type="entry name" value="NAD(P)-bd_dom_sf"/>
</dbReference>
<dbReference type="InterPro" id="IPR001242">
    <property type="entry name" value="Condensation_dom"/>
</dbReference>
<dbReference type="GO" id="GO:0043041">
    <property type="term" value="P:amino acid activation for nonribosomal peptide biosynthetic process"/>
    <property type="evidence" value="ECO:0007669"/>
    <property type="project" value="TreeGrafter"/>
</dbReference>
<proteinExistence type="predicted"/>
<dbReference type="Gene3D" id="3.30.559.30">
    <property type="entry name" value="Nonribosomal peptide synthetase, condensation domain"/>
    <property type="match status" value="1"/>
</dbReference>
<name>A0A9W4KED0_9EURO</name>
<dbReference type="InterPro" id="IPR023210">
    <property type="entry name" value="NADP_OxRdtase_dom"/>
</dbReference>
<dbReference type="SUPFAM" id="SSF51735">
    <property type="entry name" value="NAD(P)-binding Rossmann-fold domains"/>
    <property type="match status" value="1"/>
</dbReference>
<keyword evidence="4" id="KW-0560">Oxidoreductase</keyword>
<dbReference type="GO" id="GO:0031177">
    <property type="term" value="F:phosphopantetheine binding"/>
    <property type="evidence" value="ECO:0007669"/>
    <property type="project" value="InterPro"/>
</dbReference>
<evidence type="ECO:0000256" key="1">
    <source>
        <dbReference type="ARBA" id="ARBA00022450"/>
    </source>
</evidence>
<dbReference type="FunFam" id="3.40.50.12780:FF:000014">
    <property type="entry name" value="Nonribosomal peptide synthetase 1"/>
    <property type="match status" value="1"/>
</dbReference>
<dbReference type="EMBL" id="CAJVRC010000884">
    <property type="protein sequence ID" value="CAG8904533.1"/>
    <property type="molecule type" value="Genomic_DNA"/>
</dbReference>
<dbReference type="InterPro" id="IPR013120">
    <property type="entry name" value="FAR_NAD-bd"/>
</dbReference>
<dbReference type="NCBIfam" id="TIGR01733">
    <property type="entry name" value="AA-adenyl-dom"/>
    <property type="match status" value="1"/>
</dbReference>
<dbReference type="CDD" id="cd05918">
    <property type="entry name" value="A_NRPS_SidN3_like"/>
    <property type="match status" value="1"/>
</dbReference>
<dbReference type="Pfam" id="PF00248">
    <property type="entry name" value="Aldo_ket_red"/>
    <property type="match status" value="1"/>
</dbReference>
<dbReference type="Pfam" id="PF07993">
    <property type="entry name" value="NAD_binding_4"/>
    <property type="match status" value="1"/>
</dbReference>
<keyword evidence="7" id="KW-1185">Reference proteome</keyword>
<accession>A0A9W4KED0</accession>
<dbReference type="SUPFAM" id="SSF56801">
    <property type="entry name" value="Acetyl-CoA synthetase-like"/>
    <property type="match status" value="1"/>
</dbReference>
<dbReference type="Gene3D" id="3.20.20.100">
    <property type="entry name" value="NADP-dependent oxidoreductase domain"/>
    <property type="match status" value="1"/>
</dbReference>
<dbReference type="InterPro" id="IPR036812">
    <property type="entry name" value="NAD(P)_OxRdtase_dom_sf"/>
</dbReference>
<dbReference type="Gene3D" id="3.40.50.980">
    <property type="match status" value="2"/>
</dbReference>
<sequence length="1759" mass="193109">MAAPSMNISLLHNESDSADAIMQMAAMQCQVLSSRIGDVYPCTAAQEGLFALSIKRPSSYTARYVYNLPSDTDLPRFKRAIEATVDAHTILRTRLIQHDTHGTLQAVLHREKGMIASADNLEAYLIADVQKAMPPGAPLIRIALVHGPHCTPTLVITIHHALYDDWSLNVVLHDIERAYDGSTLALRAFSDFTALSLRAQSQEAAAYWRKYLKSVSASQFPRLPSSSSATAATSSLVRHVAFPESLRSETHQSAAIELAWGMLLSLYTGSSDVVFGVTLTGRRAQLLGIEDMSGPTIATVPFRVQVSPEMKVADVLQDLLNTGDEMLPFEQRGLYHIGRLGDEAAAACQFQNLVVIQSPQQHHYAYLQEVTQDLHLENHATFGTYPLTLVCDLSENSMRVQAVYDEKVICETQMQRILNQLGTLLGSLVEQPQLALGEINIMSANDIDQLKKWNGQFPTKVDECMNDLILNQCRVRPEAPAVTSWDGEFSYRELEELSGRLSASLIDYGIGQDVVIPVYFEKSKWTTVALLAVMRAGFAFVLLDPSTPLRRNQTICQQVNATCILTSVTLHKSGQKLLDHVIPVGYNTSALQPRQYSVQQKASPSSLLYCVFTSGSTGNPKGVQIEHGSFTTSTKAYIATSQMMPETRALQFASYAFDVSISDTLVTLAAGGCICVPSEEQRQSGLPEVVALYNVNWADFTPSVLRQFQPEQFPSLRNIILGGEPMLQADIDTWKPHVHLLNIYGPAECCVLSTVQNNITGTTDARDIGYGTGCTCWVVDPTNHNKLMPIGVIGELLIEGPIVGRGYLADAEKTAASFIDDTPPWLPVIRPGASPSRMYRTGDLVQYTPQGSLRYVGRKDMQVKLNGQRVEVEEVQYHLYCSFPGVEEVVVDLVLPPALEGRPQLVAFITGKWGLCKDATDIFVPPTGAFFEAMATAKAALQKVLPAFMIPSYFLPITRVPRTVSDKTNLQSLRKATNALTGEQMAAYRQQPTTGPKKPPVSQAAVHMQKIWAQVLKISLGQIGLEDGFFQLGGDSITAMKVANIAKSQGLSISVPDLFKNSSLDSLVQTAESQADIPSCPSRWDWEMETALRPDITDTGANRKGKVALTGSTGFLGQKILRLLIENYAVKEVHCLAVRSQGSGVGRRNSALESDKVIVHSGDLSLPNLGLCAEAFTRVIQSCEAIIHCGADISFVKSYDLLKATNVGATQEIARMAIKHGVPIHYISSAALSHLTRLDSFGEVSVRHFRPATDGQHGYLTSKWVSEVYLERCNETHGVPVTIHRISSIVGCDAPAMDITNNVLNMSRKLRAVPDLSSCKGYVDLISVQNAASNIITDALGQHSSTAVTYANESGEVRVAASRLHEYLEKEAEEPFNVVQLPEWIQSARKCGMPELVASFLDAMPPSEIDIAMPFLRTRRIGGRAVSRNPSLPAHPTRSLGRGGPQIPRLGFGAMPLSVFYLPRPTDEERLQLLDQVYSMGLTHWDSADCYADNEEILGKWFARTGRRHDIFLASKFAVTSEDGGQTWIVRNDPSYVQKACNLSLQKLGVDSIDLYYCHRMSGETPIEETVEAMVRLKNEGKIRYLGLSECSADTLRRACKIHHIKAVQVEYSPFSLDIEDPTIDLLKTCRDLGVAVVAYSPLGRGFLAGKIKSIDDIPEGDVRRSLPRFQPENFANNLRLVDIFNDMAGSKGVPVASLVLSWLMLQGDDIFPVPGSTNARNIEQNLLAFGITFTDKEVRVIRTALKDINVAGDRYGEG</sequence>
<dbReference type="Proteomes" id="UP001154252">
    <property type="component" value="Unassembled WGS sequence"/>
</dbReference>
<evidence type="ECO:0000259" key="5">
    <source>
        <dbReference type="PROSITE" id="PS50075"/>
    </source>
</evidence>
<gene>
    <name evidence="6" type="ORF">PEGY_LOCUS7839</name>
</gene>
<dbReference type="GO" id="GO:0016491">
    <property type="term" value="F:oxidoreductase activity"/>
    <property type="evidence" value="ECO:0007669"/>
    <property type="project" value="UniProtKB-KW"/>
</dbReference>
<dbReference type="Gene3D" id="3.30.559.10">
    <property type="entry name" value="Chloramphenicol acetyltransferase-like domain"/>
    <property type="match status" value="1"/>
</dbReference>
<evidence type="ECO:0000313" key="7">
    <source>
        <dbReference type="Proteomes" id="UP001154252"/>
    </source>
</evidence>
<feature type="domain" description="Carrier" evidence="5">
    <location>
        <begin position="999"/>
        <end position="1075"/>
    </location>
</feature>
<keyword evidence="1" id="KW-0596">Phosphopantetheine</keyword>